<dbReference type="RefSeq" id="WP_175527861.1">
    <property type="nucleotide sequence ID" value="NZ_FOVR01000001.1"/>
</dbReference>
<reference evidence="1 2" key="1">
    <citation type="submission" date="2016-10" db="EMBL/GenBank/DDBJ databases">
        <authorList>
            <person name="de Groot N.N."/>
        </authorList>
    </citation>
    <scope>NUCLEOTIDE SEQUENCE [LARGE SCALE GENOMIC DNA]</scope>
    <source>
        <strain evidence="1 2">CGMCC 1.9157</strain>
    </source>
</reference>
<dbReference type="AlphaFoldDB" id="A0A1I4ZWY0"/>
<sequence length="55" mass="6031">MLKAGIANVLLQKKIEKYNNYKKIEMWLSGFVSAVSVNKTINCCVIGSALLAGWA</sequence>
<proteinExistence type="predicted"/>
<dbReference type="Proteomes" id="UP000199236">
    <property type="component" value="Unassembled WGS sequence"/>
</dbReference>
<organism evidence="1 2">
    <name type="scientific">Cohaesibacter marisflavi</name>
    <dbReference type="NCBI Taxonomy" id="655353"/>
    <lineage>
        <taxon>Bacteria</taxon>
        <taxon>Pseudomonadati</taxon>
        <taxon>Pseudomonadota</taxon>
        <taxon>Alphaproteobacteria</taxon>
        <taxon>Hyphomicrobiales</taxon>
        <taxon>Cohaesibacteraceae</taxon>
    </lineage>
</organism>
<dbReference type="EMBL" id="FOVR01000001">
    <property type="protein sequence ID" value="SFN54633.1"/>
    <property type="molecule type" value="Genomic_DNA"/>
</dbReference>
<evidence type="ECO:0000313" key="2">
    <source>
        <dbReference type="Proteomes" id="UP000199236"/>
    </source>
</evidence>
<gene>
    <name evidence="1" type="ORF">SAMN04488056_101251</name>
</gene>
<keyword evidence="2" id="KW-1185">Reference proteome</keyword>
<evidence type="ECO:0000313" key="1">
    <source>
        <dbReference type="EMBL" id="SFN54633.1"/>
    </source>
</evidence>
<protein>
    <submittedName>
        <fullName evidence="1">Uncharacterized protein</fullName>
    </submittedName>
</protein>
<accession>A0A1I4ZWY0</accession>
<name>A0A1I4ZWY0_9HYPH</name>